<dbReference type="EMBL" id="AALHXZ010000036">
    <property type="protein sequence ID" value="ECZ8222620.1"/>
    <property type="molecule type" value="Genomic_DNA"/>
</dbReference>
<comment type="caution">
    <text evidence="1">The sequence shown here is derived from an EMBL/GenBank/DDBJ whole genome shotgun (WGS) entry which is preliminary data.</text>
</comment>
<proteinExistence type="predicted"/>
<gene>
    <name evidence="1" type="ORF">F8625_20440</name>
</gene>
<dbReference type="AlphaFoldDB" id="A0A625ES01"/>
<accession>A0A625ES01</accession>
<protein>
    <submittedName>
        <fullName evidence="1">Cobalamin biosynthesis protein CbiX</fullName>
    </submittedName>
</protein>
<name>A0A625ES01_SALER</name>
<reference evidence="1" key="1">
    <citation type="submission" date="2019-10" db="EMBL/GenBank/DDBJ databases">
        <authorList>
            <consortium name="PulseNet: The National Subtyping Network for Foodborne Disease Surveillance"/>
            <person name="Tarr C.L."/>
            <person name="Trees E."/>
            <person name="Katz L.S."/>
            <person name="Carleton-Romer H.A."/>
            <person name="Stroika S."/>
            <person name="Kucerova Z."/>
            <person name="Roache K.F."/>
            <person name="Sabol A.L."/>
            <person name="Besser J."/>
            <person name="Gerner-Smidt P."/>
        </authorList>
    </citation>
    <scope>NUCLEOTIDE SEQUENCE</scope>
    <source>
        <strain evidence="1">PNUSAS096183</strain>
    </source>
</reference>
<sequence>MLNKTENNTNISSFNPCSTEGLIAVKDDKGRTHIIQRELISHTEDRSDIEGQAATSVFLVSGKWIRVFLSSEKLARKLGITVSE</sequence>
<evidence type="ECO:0000313" key="1">
    <source>
        <dbReference type="EMBL" id="ECZ8222620.1"/>
    </source>
</evidence>
<organism evidence="1">
    <name type="scientific">Salmonella enterica</name>
    <name type="common">Salmonella choleraesuis</name>
    <dbReference type="NCBI Taxonomy" id="28901"/>
    <lineage>
        <taxon>Bacteria</taxon>
        <taxon>Pseudomonadati</taxon>
        <taxon>Pseudomonadota</taxon>
        <taxon>Gammaproteobacteria</taxon>
        <taxon>Enterobacterales</taxon>
        <taxon>Enterobacteriaceae</taxon>
        <taxon>Salmonella</taxon>
    </lineage>
</organism>